<dbReference type="InterPro" id="IPR010666">
    <property type="entry name" value="Znf_GRF"/>
</dbReference>
<dbReference type="Pfam" id="PF06839">
    <property type="entry name" value="Zn_ribbon_GRF"/>
    <property type="match status" value="1"/>
</dbReference>
<evidence type="ECO:0000256" key="1">
    <source>
        <dbReference type="ARBA" id="ARBA00022723"/>
    </source>
</evidence>
<keyword evidence="2 4" id="KW-0863">Zinc-finger</keyword>
<evidence type="ECO:0000259" key="7">
    <source>
        <dbReference type="PROSITE" id="PS51999"/>
    </source>
</evidence>
<sequence>METFKEKLQLLKLLLPDAREQNLSVALRLSNGEVERALNIYLEQRERHDKSSNHSKQSKLDSFIKEKQADKKDIEKNDDNTPSKKRKIEDLTDKTVNKDNLSSKKLLNLQEVLRWPPNTSESAVEKRIRTQTLRLYRPEDISVRTPCTLIQNVLPKKLANSLLRIMLKESDTFTRNQGFLFGQLSTTPHTSQYYVSNEMKIGSSNGRHFPPEMEQAKFIIMNIINEKRKERKIYEYEVQGDWNPNIAAANCYSGSKECVNWHSDKLTHLGPLPIIGSLSLGVTRQFRLRRIGNDSLNITNQSSPSTIYSIPLIHNSLIIMWPPCQELWKHEVCPQNSIDKHPIAGSKRINITFRQFRDEYGNEMTPICNHGELCMLKPVFNGRNVGRYFYTCNAGGPEGKCDFFEWLNIDKKKKDFEERLRMLENTKNSEK</sequence>
<feature type="region of interest" description="Disordered" evidence="5">
    <location>
        <begin position="45"/>
        <end position="92"/>
    </location>
</feature>
<dbReference type="PROSITE" id="PS51999">
    <property type="entry name" value="ZF_GRF"/>
    <property type="match status" value="1"/>
</dbReference>
<evidence type="ECO:0000256" key="3">
    <source>
        <dbReference type="ARBA" id="ARBA00022833"/>
    </source>
</evidence>
<keyword evidence="9" id="KW-1185">Reference proteome</keyword>
<dbReference type="PANTHER" id="PTHR31212">
    <property type="entry name" value="ALPHA-KETOGLUTARATE-DEPENDENT DIOXYGENASE ALKB HOMOLOG 3"/>
    <property type="match status" value="1"/>
</dbReference>
<evidence type="ECO:0000256" key="2">
    <source>
        <dbReference type="ARBA" id="ARBA00022771"/>
    </source>
</evidence>
<accession>A0A9N9HE92</accession>
<reference evidence="8" key="1">
    <citation type="submission" date="2021-06" db="EMBL/GenBank/DDBJ databases">
        <authorList>
            <person name="Kallberg Y."/>
            <person name="Tangrot J."/>
            <person name="Rosling A."/>
        </authorList>
    </citation>
    <scope>NUCLEOTIDE SEQUENCE</scope>
    <source>
        <strain evidence="8">87-6 pot B 2015</strain>
    </source>
</reference>
<dbReference type="GO" id="GO:0051213">
    <property type="term" value="F:dioxygenase activity"/>
    <property type="evidence" value="ECO:0007669"/>
    <property type="project" value="InterPro"/>
</dbReference>
<evidence type="ECO:0000256" key="5">
    <source>
        <dbReference type="SAM" id="MobiDB-lite"/>
    </source>
</evidence>
<dbReference type="InterPro" id="IPR032854">
    <property type="entry name" value="ALKBH3"/>
</dbReference>
<dbReference type="GO" id="GO:0008270">
    <property type="term" value="F:zinc ion binding"/>
    <property type="evidence" value="ECO:0007669"/>
    <property type="project" value="UniProtKB-KW"/>
</dbReference>
<keyword evidence="3" id="KW-0862">Zinc</keyword>
<dbReference type="InterPro" id="IPR027450">
    <property type="entry name" value="AlkB-like"/>
</dbReference>
<dbReference type="EMBL" id="CAJVPP010006765">
    <property type="protein sequence ID" value="CAG8681538.1"/>
    <property type="molecule type" value="Genomic_DNA"/>
</dbReference>
<dbReference type="GO" id="GO:0006307">
    <property type="term" value="P:DNA alkylation repair"/>
    <property type="evidence" value="ECO:0007669"/>
    <property type="project" value="InterPro"/>
</dbReference>
<feature type="domain" description="GRF-type" evidence="7">
    <location>
        <begin position="368"/>
        <end position="410"/>
    </location>
</feature>
<dbReference type="Pfam" id="PF13532">
    <property type="entry name" value="2OG-FeII_Oxy_2"/>
    <property type="match status" value="1"/>
</dbReference>
<dbReference type="PANTHER" id="PTHR31212:SF4">
    <property type="entry name" value="ALPHA-KETOGLUTARATE-DEPENDENT DIOXYGENASE ALKB HOMOLOG 3"/>
    <property type="match status" value="1"/>
</dbReference>
<evidence type="ECO:0000313" key="8">
    <source>
        <dbReference type="EMBL" id="CAG8681538.1"/>
    </source>
</evidence>
<name>A0A9N9HE92_FUNMO</name>
<evidence type="ECO:0000256" key="4">
    <source>
        <dbReference type="PROSITE-ProRule" id="PRU01343"/>
    </source>
</evidence>
<dbReference type="Gene3D" id="2.60.120.590">
    <property type="entry name" value="Alpha-ketoglutarate-dependent dioxygenase AlkB-like"/>
    <property type="match status" value="1"/>
</dbReference>
<protein>
    <submittedName>
        <fullName evidence="8">473_t:CDS:1</fullName>
    </submittedName>
</protein>
<dbReference type="AlphaFoldDB" id="A0A9N9HE92"/>
<dbReference type="InterPro" id="IPR005123">
    <property type="entry name" value="Oxoglu/Fe-dep_dioxygenase_dom"/>
</dbReference>
<dbReference type="Proteomes" id="UP000789375">
    <property type="component" value="Unassembled WGS sequence"/>
</dbReference>
<organism evidence="8 9">
    <name type="scientific">Funneliformis mosseae</name>
    <name type="common">Endomycorrhizal fungus</name>
    <name type="synonym">Glomus mosseae</name>
    <dbReference type="NCBI Taxonomy" id="27381"/>
    <lineage>
        <taxon>Eukaryota</taxon>
        <taxon>Fungi</taxon>
        <taxon>Fungi incertae sedis</taxon>
        <taxon>Mucoromycota</taxon>
        <taxon>Glomeromycotina</taxon>
        <taxon>Glomeromycetes</taxon>
        <taxon>Glomerales</taxon>
        <taxon>Glomeraceae</taxon>
        <taxon>Funneliformis</taxon>
    </lineage>
</organism>
<dbReference type="SUPFAM" id="SSF51197">
    <property type="entry name" value="Clavaminate synthase-like"/>
    <property type="match status" value="1"/>
</dbReference>
<feature type="domain" description="Fe2OG dioxygenase" evidence="6">
    <location>
        <begin position="241"/>
        <end position="357"/>
    </location>
</feature>
<comment type="caution">
    <text evidence="8">The sequence shown here is derived from an EMBL/GenBank/DDBJ whole genome shotgun (WGS) entry which is preliminary data.</text>
</comment>
<dbReference type="InterPro" id="IPR037151">
    <property type="entry name" value="AlkB-like_sf"/>
</dbReference>
<proteinExistence type="predicted"/>
<evidence type="ECO:0000259" key="6">
    <source>
        <dbReference type="PROSITE" id="PS51471"/>
    </source>
</evidence>
<gene>
    <name evidence="8" type="ORF">FMOSSE_LOCUS12917</name>
</gene>
<keyword evidence="1" id="KW-0479">Metal-binding</keyword>
<evidence type="ECO:0000313" key="9">
    <source>
        <dbReference type="Proteomes" id="UP000789375"/>
    </source>
</evidence>
<dbReference type="PROSITE" id="PS51471">
    <property type="entry name" value="FE2OG_OXY"/>
    <property type="match status" value="1"/>
</dbReference>